<comment type="caution">
    <text evidence="1">The sequence shown here is derived from an EMBL/GenBank/DDBJ whole genome shotgun (WGS) entry which is preliminary data.</text>
</comment>
<dbReference type="AlphaFoldDB" id="A0AAP0BRJ2"/>
<keyword evidence="2" id="KW-1185">Reference proteome</keyword>
<reference evidence="1 2" key="1">
    <citation type="journal article" date="2022" name="Nat. Plants">
        <title>Genomes of leafy and leafless Platanthera orchids illuminate the evolution of mycoheterotrophy.</title>
        <authorList>
            <person name="Li M.H."/>
            <person name="Liu K.W."/>
            <person name="Li Z."/>
            <person name="Lu H.C."/>
            <person name="Ye Q.L."/>
            <person name="Zhang D."/>
            <person name="Wang J.Y."/>
            <person name="Li Y.F."/>
            <person name="Zhong Z.M."/>
            <person name="Liu X."/>
            <person name="Yu X."/>
            <person name="Liu D.K."/>
            <person name="Tu X.D."/>
            <person name="Liu B."/>
            <person name="Hao Y."/>
            <person name="Liao X.Y."/>
            <person name="Jiang Y.T."/>
            <person name="Sun W.H."/>
            <person name="Chen J."/>
            <person name="Chen Y.Q."/>
            <person name="Ai Y."/>
            <person name="Zhai J.W."/>
            <person name="Wu S.S."/>
            <person name="Zhou Z."/>
            <person name="Hsiao Y.Y."/>
            <person name="Wu W.L."/>
            <person name="Chen Y.Y."/>
            <person name="Lin Y.F."/>
            <person name="Hsu J.L."/>
            <person name="Li C.Y."/>
            <person name="Wang Z.W."/>
            <person name="Zhao X."/>
            <person name="Zhong W.Y."/>
            <person name="Ma X.K."/>
            <person name="Ma L."/>
            <person name="Huang J."/>
            <person name="Chen G.Z."/>
            <person name="Huang M.Z."/>
            <person name="Huang L."/>
            <person name="Peng D.H."/>
            <person name="Luo Y.B."/>
            <person name="Zou S.Q."/>
            <person name="Chen S.P."/>
            <person name="Lan S."/>
            <person name="Tsai W.C."/>
            <person name="Van de Peer Y."/>
            <person name="Liu Z.J."/>
        </authorList>
    </citation>
    <scope>NUCLEOTIDE SEQUENCE [LARGE SCALE GENOMIC DNA]</scope>
    <source>
        <strain evidence="1">Lor287</strain>
    </source>
</reference>
<gene>
    <name evidence="1" type="ORF">KSP39_PZI006308</name>
</gene>
<dbReference type="EMBL" id="JBBWWQ010000004">
    <property type="protein sequence ID" value="KAK8948689.1"/>
    <property type="molecule type" value="Genomic_DNA"/>
</dbReference>
<organism evidence="1 2">
    <name type="scientific">Platanthera zijinensis</name>
    <dbReference type="NCBI Taxonomy" id="2320716"/>
    <lineage>
        <taxon>Eukaryota</taxon>
        <taxon>Viridiplantae</taxon>
        <taxon>Streptophyta</taxon>
        <taxon>Embryophyta</taxon>
        <taxon>Tracheophyta</taxon>
        <taxon>Spermatophyta</taxon>
        <taxon>Magnoliopsida</taxon>
        <taxon>Liliopsida</taxon>
        <taxon>Asparagales</taxon>
        <taxon>Orchidaceae</taxon>
        <taxon>Orchidoideae</taxon>
        <taxon>Orchideae</taxon>
        <taxon>Orchidinae</taxon>
        <taxon>Platanthera</taxon>
    </lineage>
</organism>
<protein>
    <submittedName>
        <fullName evidence="1">Uncharacterized protein</fullName>
    </submittedName>
</protein>
<sequence length="108" mass="12593">MDEDNEVEQDEEFVFDDEYLTWDAVSKPIGVEEDTYQTRLSKGKNVIHTSAKIVEKTSTSKTRVPAEIVLRDDDVEVEDEEANEYNEEEKDYTNIEEVDKDIGVKENW</sequence>
<evidence type="ECO:0000313" key="1">
    <source>
        <dbReference type="EMBL" id="KAK8948689.1"/>
    </source>
</evidence>
<name>A0AAP0BRJ2_9ASPA</name>
<evidence type="ECO:0000313" key="2">
    <source>
        <dbReference type="Proteomes" id="UP001418222"/>
    </source>
</evidence>
<dbReference type="Proteomes" id="UP001418222">
    <property type="component" value="Unassembled WGS sequence"/>
</dbReference>
<accession>A0AAP0BRJ2</accession>
<proteinExistence type="predicted"/>